<protein>
    <submittedName>
        <fullName evidence="2">Uncharacterized protein</fullName>
    </submittedName>
</protein>
<proteinExistence type="predicted"/>
<gene>
    <name evidence="2" type="ORF">dnm_009200</name>
</gene>
<name>A0A975BGC8_9BACT</name>
<evidence type="ECO:0000313" key="3">
    <source>
        <dbReference type="Proteomes" id="UP000663722"/>
    </source>
</evidence>
<dbReference type="Proteomes" id="UP000663722">
    <property type="component" value="Chromosome"/>
</dbReference>
<keyword evidence="3" id="KW-1185">Reference proteome</keyword>
<organism evidence="2 3">
    <name type="scientific">Desulfonema magnum</name>
    <dbReference type="NCBI Taxonomy" id="45655"/>
    <lineage>
        <taxon>Bacteria</taxon>
        <taxon>Pseudomonadati</taxon>
        <taxon>Thermodesulfobacteriota</taxon>
        <taxon>Desulfobacteria</taxon>
        <taxon>Desulfobacterales</taxon>
        <taxon>Desulfococcaceae</taxon>
        <taxon>Desulfonema</taxon>
    </lineage>
</organism>
<dbReference type="AlphaFoldDB" id="A0A975BGC8"/>
<accession>A0A975BGC8</accession>
<evidence type="ECO:0000313" key="2">
    <source>
        <dbReference type="EMBL" id="QTA84917.1"/>
    </source>
</evidence>
<feature type="compositionally biased region" description="Basic residues" evidence="1">
    <location>
        <begin position="28"/>
        <end position="40"/>
    </location>
</feature>
<sequence>MPKPRGKSPGRQSGYSPGKRDSLPVVIKGKKTNKKHSRSH</sequence>
<dbReference type="EMBL" id="CP061800">
    <property type="protein sequence ID" value="QTA84917.1"/>
    <property type="molecule type" value="Genomic_DNA"/>
</dbReference>
<dbReference type="KEGG" id="dmm:dnm_009200"/>
<feature type="region of interest" description="Disordered" evidence="1">
    <location>
        <begin position="1"/>
        <end position="40"/>
    </location>
</feature>
<reference evidence="2" key="1">
    <citation type="journal article" date="2021" name="Microb. Physiol.">
        <title>Proteogenomic Insights into the Physiology of Marine, Sulfate-Reducing, Filamentous Desulfonema limicola and Desulfonema magnum.</title>
        <authorList>
            <person name="Schnaars V."/>
            <person name="Wohlbrand L."/>
            <person name="Scheve S."/>
            <person name="Hinrichs C."/>
            <person name="Reinhardt R."/>
            <person name="Rabus R."/>
        </authorList>
    </citation>
    <scope>NUCLEOTIDE SEQUENCE</scope>
    <source>
        <strain evidence="2">4be13</strain>
    </source>
</reference>
<evidence type="ECO:0000256" key="1">
    <source>
        <dbReference type="SAM" id="MobiDB-lite"/>
    </source>
</evidence>